<gene>
    <name evidence="5" type="ORF">LNINA_LOCUS7460</name>
</gene>
<evidence type="ECO:0000259" key="4">
    <source>
        <dbReference type="SMART" id="SM01318"/>
    </source>
</evidence>
<dbReference type="AlphaFoldDB" id="A0AAV1JEX2"/>
<name>A0AAV1JEX2_9NEOP</name>
<comment type="caution">
    <text evidence="5">The sequence shown here is derived from an EMBL/GenBank/DDBJ whole genome shotgun (WGS) entry which is preliminary data.</text>
</comment>
<sequence>MLRATVVFFALISVALAATGLMKSDPKPDKYKDVDGCYIRDLDLFIPLGKAVPSKTSCMEYRCSGKLINLFSCGVAHADPPCRVVTKTDVLQYPYPQCCPTIVC</sequence>
<dbReference type="GO" id="GO:0005576">
    <property type="term" value="C:extracellular region"/>
    <property type="evidence" value="ECO:0007669"/>
    <property type="project" value="UniProtKB-SubCell"/>
</dbReference>
<protein>
    <recommendedName>
        <fullName evidence="4">Single domain-containing protein</fullName>
    </recommendedName>
</protein>
<dbReference type="Pfam" id="PF15430">
    <property type="entry name" value="SVWC"/>
    <property type="match status" value="1"/>
</dbReference>
<proteinExistence type="predicted"/>
<organism evidence="5 6">
    <name type="scientific">Leptosia nina</name>
    <dbReference type="NCBI Taxonomy" id="320188"/>
    <lineage>
        <taxon>Eukaryota</taxon>
        <taxon>Metazoa</taxon>
        <taxon>Ecdysozoa</taxon>
        <taxon>Arthropoda</taxon>
        <taxon>Hexapoda</taxon>
        <taxon>Insecta</taxon>
        <taxon>Pterygota</taxon>
        <taxon>Neoptera</taxon>
        <taxon>Endopterygota</taxon>
        <taxon>Lepidoptera</taxon>
        <taxon>Glossata</taxon>
        <taxon>Ditrysia</taxon>
        <taxon>Papilionoidea</taxon>
        <taxon>Pieridae</taxon>
        <taxon>Pierinae</taxon>
        <taxon>Leptosia</taxon>
    </lineage>
</organism>
<dbReference type="EMBL" id="CAVLEF010000010">
    <property type="protein sequence ID" value="CAK1548030.1"/>
    <property type="molecule type" value="Genomic_DNA"/>
</dbReference>
<evidence type="ECO:0000256" key="3">
    <source>
        <dbReference type="SAM" id="SignalP"/>
    </source>
</evidence>
<evidence type="ECO:0000256" key="1">
    <source>
        <dbReference type="ARBA" id="ARBA00004613"/>
    </source>
</evidence>
<accession>A0AAV1JEX2</accession>
<keyword evidence="3" id="KW-0732">Signal</keyword>
<dbReference type="SMART" id="SM01318">
    <property type="entry name" value="SVWC"/>
    <property type="match status" value="1"/>
</dbReference>
<feature type="domain" description="Single" evidence="4">
    <location>
        <begin position="37"/>
        <end position="104"/>
    </location>
</feature>
<keyword evidence="2" id="KW-0964">Secreted</keyword>
<evidence type="ECO:0000313" key="6">
    <source>
        <dbReference type="Proteomes" id="UP001497472"/>
    </source>
</evidence>
<feature type="chain" id="PRO_5043606445" description="Single domain-containing protein" evidence="3">
    <location>
        <begin position="18"/>
        <end position="104"/>
    </location>
</feature>
<feature type="signal peptide" evidence="3">
    <location>
        <begin position="1"/>
        <end position="17"/>
    </location>
</feature>
<dbReference type="Proteomes" id="UP001497472">
    <property type="component" value="Unassembled WGS sequence"/>
</dbReference>
<dbReference type="InterPro" id="IPR029277">
    <property type="entry name" value="SVWC_dom"/>
</dbReference>
<comment type="subcellular location">
    <subcellularLocation>
        <location evidence="1">Secreted</location>
    </subcellularLocation>
</comment>
<reference evidence="5 6" key="1">
    <citation type="submission" date="2023-11" db="EMBL/GenBank/DDBJ databases">
        <authorList>
            <person name="Okamura Y."/>
        </authorList>
    </citation>
    <scope>NUCLEOTIDE SEQUENCE [LARGE SCALE GENOMIC DNA]</scope>
</reference>
<evidence type="ECO:0000256" key="2">
    <source>
        <dbReference type="ARBA" id="ARBA00022525"/>
    </source>
</evidence>
<evidence type="ECO:0000313" key="5">
    <source>
        <dbReference type="EMBL" id="CAK1548030.1"/>
    </source>
</evidence>
<keyword evidence="6" id="KW-1185">Reference proteome</keyword>